<protein>
    <submittedName>
        <fullName evidence="4">GNAT family N-acetyltransferase</fullName>
    </submittedName>
</protein>
<dbReference type="InterPro" id="IPR000182">
    <property type="entry name" value="GNAT_dom"/>
</dbReference>
<organism evidence="4 5">
    <name type="scientific">Alkalimonas collagenimarina</name>
    <dbReference type="NCBI Taxonomy" id="400390"/>
    <lineage>
        <taxon>Bacteria</taxon>
        <taxon>Pseudomonadati</taxon>
        <taxon>Pseudomonadota</taxon>
        <taxon>Gammaproteobacteria</taxon>
        <taxon>Alkalimonas</taxon>
    </lineage>
</organism>
<dbReference type="InterPro" id="IPR016181">
    <property type="entry name" value="Acyl_CoA_acyltransferase"/>
</dbReference>
<evidence type="ECO:0000313" key="5">
    <source>
        <dbReference type="Proteomes" id="UP001231616"/>
    </source>
</evidence>
<dbReference type="CDD" id="cd04301">
    <property type="entry name" value="NAT_SF"/>
    <property type="match status" value="1"/>
</dbReference>
<dbReference type="Gene3D" id="3.40.630.30">
    <property type="match status" value="1"/>
</dbReference>
<dbReference type="RefSeq" id="WP_305893463.1">
    <property type="nucleotide sequence ID" value="NZ_JAUZVZ010000009.1"/>
</dbReference>
<evidence type="ECO:0000259" key="3">
    <source>
        <dbReference type="PROSITE" id="PS51186"/>
    </source>
</evidence>
<comment type="caution">
    <text evidence="4">The sequence shown here is derived from an EMBL/GenBank/DDBJ whole genome shotgun (WGS) entry which is preliminary data.</text>
</comment>
<dbReference type="EMBL" id="JAUZVZ010000009">
    <property type="protein sequence ID" value="MDP4536199.1"/>
    <property type="molecule type" value="Genomic_DNA"/>
</dbReference>
<dbReference type="PROSITE" id="PS51186">
    <property type="entry name" value="GNAT"/>
    <property type="match status" value="1"/>
</dbReference>
<dbReference type="InterPro" id="IPR050832">
    <property type="entry name" value="Bact_Acetyltransf"/>
</dbReference>
<keyword evidence="1" id="KW-0808">Transferase</keyword>
<keyword evidence="2" id="KW-0012">Acyltransferase</keyword>
<feature type="domain" description="N-acetyltransferase" evidence="3">
    <location>
        <begin position="1"/>
        <end position="162"/>
    </location>
</feature>
<evidence type="ECO:0000256" key="2">
    <source>
        <dbReference type="ARBA" id="ARBA00023315"/>
    </source>
</evidence>
<dbReference type="Proteomes" id="UP001231616">
    <property type="component" value="Unassembled WGS sequence"/>
</dbReference>
<evidence type="ECO:0000313" key="4">
    <source>
        <dbReference type="EMBL" id="MDP4536199.1"/>
    </source>
</evidence>
<keyword evidence="5" id="KW-1185">Reference proteome</keyword>
<name>A0ABT9GZA9_9GAMM</name>
<reference evidence="4 5" key="1">
    <citation type="submission" date="2023-08" db="EMBL/GenBank/DDBJ databases">
        <authorList>
            <person name="Joshi A."/>
            <person name="Thite S."/>
        </authorList>
    </citation>
    <scope>NUCLEOTIDE SEQUENCE [LARGE SCALE GENOMIC DNA]</scope>
    <source>
        <strain evidence="4 5">AC40</strain>
    </source>
</reference>
<proteinExistence type="predicted"/>
<dbReference type="PANTHER" id="PTHR43877">
    <property type="entry name" value="AMINOALKYLPHOSPHONATE N-ACETYLTRANSFERASE-RELATED-RELATED"/>
    <property type="match status" value="1"/>
</dbReference>
<sequence>MIREAKVDDCFNLAALSIQVWLETYAVEGIRSEYSRYALTTFTVSHFEALLRCPDHRLLVCEIDGVLQGFAVVNLSSRYDGNLTAYEVEKLYVHAKFQGQGIGRSLIAELQKRYGSNIWLYTWVENKSNLFYKQLGFQHIGRLDFEFNGQAIKNNVFVLNCT</sequence>
<accession>A0ABT9GZA9</accession>
<dbReference type="Pfam" id="PF13508">
    <property type="entry name" value="Acetyltransf_7"/>
    <property type="match status" value="1"/>
</dbReference>
<gene>
    <name evidence="4" type="ORF">Q3O60_08370</name>
</gene>
<evidence type="ECO:0000256" key="1">
    <source>
        <dbReference type="ARBA" id="ARBA00022679"/>
    </source>
</evidence>
<dbReference type="SUPFAM" id="SSF55729">
    <property type="entry name" value="Acyl-CoA N-acyltransferases (Nat)"/>
    <property type="match status" value="1"/>
</dbReference>